<dbReference type="EnsemblPlants" id="AES67854">
    <property type="protein sequence ID" value="AES67854"/>
    <property type="gene ID" value="MTR_2g100060"/>
</dbReference>
<evidence type="ECO:0000256" key="5">
    <source>
        <dbReference type="SAM" id="Phobius"/>
    </source>
</evidence>
<evidence type="ECO:0000256" key="1">
    <source>
        <dbReference type="ARBA" id="ARBA00004167"/>
    </source>
</evidence>
<evidence type="ECO:0000256" key="2">
    <source>
        <dbReference type="ARBA" id="ARBA00022692"/>
    </source>
</evidence>
<dbReference type="GO" id="GO:0098542">
    <property type="term" value="P:defense response to other organism"/>
    <property type="evidence" value="ECO:0007669"/>
    <property type="project" value="InterPro"/>
</dbReference>
<gene>
    <name evidence="10" type="primary">11421488</name>
    <name evidence="8" type="ordered locus">MTR_2g100060</name>
    <name evidence="7" type="ORF">MtrDRAFT_AC155896g6v2</name>
    <name evidence="9" type="ORF">MtrunA17_Chr2g0330241</name>
</gene>
<dbReference type="Pfam" id="PF03168">
    <property type="entry name" value="LEA_2"/>
    <property type="match status" value="1"/>
</dbReference>
<evidence type="ECO:0000313" key="9">
    <source>
        <dbReference type="EMBL" id="RHN76273.1"/>
    </source>
</evidence>
<feature type="domain" description="Late embryogenesis abundant protein LEA-2 subgroup" evidence="6">
    <location>
        <begin position="120"/>
        <end position="222"/>
    </location>
</feature>
<protein>
    <submittedName>
        <fullName evidence="7">Harpin-induced 1</fullName>
    </submittedName>
    <submittedName>
        <fullName evidence="8">Late embryogenesis abundant protein, putative</fullName>
    </submittedName>
    <submittedName>
        <fullName evidence="9">Putative Late embryogenesis abundant protein, LEA-14</fullName>
    </submittedName>
</protein>
<dbReference type="SUPFAM" id="SSF117070">
    <property type="entry name" value="LEA14-like"/>
    <property type="match status" value="1"/>
</dbReference>
<dbReference type="STRING" id="3880.A2Q440"/>
<evidence type="ECO:0000256" key="4">
    <source>
        <dbReference type="ARBA" id="ARBA00023136"/>
    </source>
</evidence>
<name>A2Q440_MEDTR</name>
<reference evidence="7" key="1">
    <citation type="submission" date="2005-01" db="EMBL/GenBank/DDBJ databases">
        <authorList>
            <person name="Town C.D."/>
        </authorList>
    </citation>
    <scope>NUCLEOTIDE SEQUENCE</scope>
</reference>
<comment type="subcellular location">
    <subcellularLocation>
        <location evidence="1">Membrane</location>
        <topology evidence="1">Single-pass membrane protein</topology>
    </subcellularLocation>
</comment>
<keyword evidence="11" id="KW-1185">Reference proteome</keyword>
<accession>A2Q440</accession>
<dbReference type="OrthoDB" id="777167at2759"/>
<evidence type="ECO:0000313" key="7">
    <source>
        <dbReference type="EMBL" id="ABN08390.1"/>
    </source>
</evidence>
<keyword evidence="4 5" id="KW-0472">Membrane</keyword>
<dbReference type="Proteomes" id="UP000265566">
    <property type="component" value="Chromosome 2"/>
</dbReference>
<dbReference type="HOGENOM" id="CLU_051752_4_0_1"/>
<dbReference type="PANTHER" id="PTHR31234:SF2">
    <property type="entry name" value="OS05G0199100 PROTEIN"/>
    <property type="match status" value="1"/>
</dbReference>
<sequence length="260" mass="28734">MADRVYPAAKPITNGNGNGNGVSAANPSFPATKAQLYGATRPTYRPQPHHRRTRRRCCCTFFFWFFLILLILLLLLGVTGTAFYLIYRPHRPSFTVTSLKLSYLNLTSSSTLNSKFNVNITAKNPNKHITFVYQPTTITILSNNINIGEGTIPSFKHGKKNTTLLKSSISSTGLALESEASTELKKNMKSKNGLALKVKLDTKVKAKMGKMKTPNVGIRVTCDGVRVHVPVVGSKKPVTASTSNVKCDVDVRFKIWKWTV</sequence>
<dbReference type="Gramene" id="rna12569">
    <property type="protein sequence ID" value="RHN76273.1"/>
    <property type="gene ID" value="gene12569"/>
</dbReference>
<feature type="transmembrane region" description="Helical" evidence="5">
    <location>
        <begin position="61"/>
        <end position="87"/>
    </location>
</feature>
<organism evidence="7">
    <name type="scientific">Medicago truncatula</name>
    <name type="common">Barrel medic</name>
    <name type="synonym">Medicago tribuloides</name>
    <dbReference type="NCBI Taxonomy" id="3880"/>
    <lineage>
        <taxon>Eukaryota</taxon>
        <taxon>Viridiplantae</taxon>
        <taxon>Streptophyta</taxon>
        <taxon>Embryophyta</taxon>
        <taxon>Tracheophyta</taxon>
        <taxon>Spermatophyta</taxon>
        <taxon>Magnoliopsida</taxon>
        <taxon>eudicotyledons</taxon>
        <taxon>Gunneridae</taxon>
        <taxon>Pentapetalae</taxon>
        <taxon>rosids</taxon>
        <taxon>fabids</taxon>
        <taxon>Fabales</taxon>
        <taxon>Fabaceae</taxon>
        <taxon>Papilionoideae</taxon>
        <taxon>50 kb inversion clade</taxon>
        <taxon>NPAAA clade</taxon>
        <taxon>Hologalegina</taxon>
        <taxon>IRL clade</taxon>
        <taxon>Trifolieae</taxon>
        <taxon>Medicago</taxon>
    </lineage>
</organism>
<evidence type="ECO:0000313" key="11">
    <source>
        <dbReference type="Proteomes" id="UP000002051"/>
    </source>
</evidence>
<dbReference type="InterPro" id="IPR004864">
    <property type="entry name" value="LEA_2"/>
</dbReference>
<reference evidence="8 11" key="3">
    <citation type="journal article" date="2011" name="Nature">
        <title>The Medicago genome provides insight into the evolution of rhizobial symbioses.</title>
        <authorList>
            <person name="Young N.D."/>
            <person name="Debelle F."/>
            <person name="Oldroyd G.E."/>
            <person name="Geurts R."/>
            <person name="Cannon S.B."/>
            <person name="Udvardi M.K."/>
            <person name="Benedito V.A."/>
            <person name="Mayer K.F."/>
            <person name="Gouzy J."/>
            <person name="Schoof H."/>
            <person name="Van de Peer Y."/>
            <person name="Proost S."/>
            <person name="Cook D.R."/>
            <person name="Meyers B.C."/>
            <person name="Spannagl M."/>
            <person name="Cheung F."/>
            <person name="De Mita S."/>
            <person name="Krishnakumar V."/>
            <person name="Gundlach H."/>
            <person name="Zhou S."/>
            <person name="Mudge J."/>
            <person name="Bharti A.K."/>
            <person name="Murray J.D."/>
            <person name="Naoumkina M.A."/>
            <person name="Rosen B."/>
            <person name="Silverstein K.A."/>
            <person name="Tang H."/>
            <person name="Rombauts S."/>
            <person name="Zhao P.X."/>
            <person name="Zhou P."/>
            <person name="Barbe V."/>
            <person name="Bardou P."/>
            <person name="Bechner M."/>
            <person name="Bellec A."/>
            <person name="Berger A."/>
            <person name="Berges H."/>
            <person name="Bidwell S."/>
            <person name="Bisseling T."/>
            <person name="Choisne N."/>
            <person name="Couloux A."/>
            <person name="Denny R."/>
            <person name="Deshpande S."/>
            <person name="Dai X."/>
            <person name="Doyle J.J."/>
            <person name="Dudez A.M."/>
            <person name="Farmer A.D."/>
            <person name="Fouteau S."/>
            <person name="Franken C."/>
            <person name="Gibelin C."/>
            <person name="Gish J."/>
            <person name="Goldstein S."/>
            <person name="Gonzalez A.J."/>
            <person name="Green P.J."/>
            <person name="Hallab A."/>
            <person name="Hartog M."/>
            <person name="Hua A."/>
            <person name="Humphray S.J."/>
            <person name="Jeong D.H."/>
            <person name="Jing Y."/>
            <person name="Jocker A."/>
            <person name="Kenton S.M."/>
            <person name="Kim D.J."/>
            <person name="Klee K."/>
            <person name="Lai H."/>
            <person name="Lang C."/>
            <person name="Lin S."/>
            <person name="Macmil S.L."/>
            <person name="Magdelenat G."/>
            <person name="Matthews L."/>
            <person name="McCorrison J."/>
            <person name="Monaghan E.L."/>
            <person name="Mun J.H."/>
            <person name="Najar F.Z."/>
            <person name="Nicholson C."/>
            <person name="Noirot C."/>
            <person name="O'Bleness M."/>
            <person name="Paule C.R."/>
            <person name="Poulain J."/>
            <person name="Prion F."/>
            <person name="Qin B."/>
            <person name="Qu C."/>
            <person name="Retzel E.F."/>
            <person name="Riddle C."/>
            <person name="Sallet E."/>
            <person name="Samain S."/>
            <person name="Samson N."/>
            <person name="Sanders I."/>
            <person name="Saurat O."/>
            <person name="Scarpelli C."/>
            <person name="Schiex T."/>
            <person name="Segurens B."/>
            <person name="Severin A.J."/>
            <person name="Sherrier D.J."/>
            <person name="Shi R."/>
            <person name="Sims S."/>
            <person name="Singer S.R."/>
            <person name="Sinharoy S."/>
            <person name="Sterck L."/>
            <person name="Viollet A."/>
            <person name="Wang B.B."/>
            <person name="Wang K."/>
            <person name="Wang M."/>
            <person name="Wang X."/>
            <person name="Warfsmann J."/>
            <person name="Weissenbach J."/>
            <person name="White D.D."/>
            <person name="White J.D."/>
            <person name="Wiley G.B."/>
            <person name="Wincker P."/>
            <person name="Xing Y."/>
            <person name="Yang L."/>
            <person name="Yao Z."/>
            <person name="Ying F."/>
            <person name="Zhai J."/>
            <person name="Zhou L."/>
            <person name="Zuber A."/>
            <person name="Denarie J."/>
            <person name="Dixon R.A."/>
            <person name="May G.D."/>
            <person name="Schwartz D.C."/>
            <person name="Rogers J."/>
            <person name="Quetier F."/>
            <person name="Town C.D."/>
            <person name="Roe B.A."/>
        </authorList>
    </citation>
    <scope>NUCLEOTIDE SEQUENCE [LARGE SCALE GENOMIC DNA]</scope>
    <source>
        <strain evidence="8">A17</strain>
        <strain evidence="10 11">cv. Jemalong A17</strain>
    </source>
</reference>
<dbReference type="EMBL" id="CM001218">
    <property type="protein sequence ID" value="AES67854.1"/>
    <property type="molecule type" value="Genomic_DNA"/>
</dbReference>
<dbReference type="GO" id="GO:0016020">
    <property type="term" value="C:membrane"/>
    <property type="evidence" value="ECO:0007669"/>
    <property type="project" value="UniProtKB-SubCell"/>
</dbReference>
<dbReference type="PANTHER" id="PTHR31234">
    <property type="entry name" value="LATE EMBRYOGENESIS ABUNDANT (LEA) HYDROXYPROLINE-RICH GLYCOPROTEIN FAMILY"/>
    <property type="match status" value="1"/>
</dbReference>
<keyword evidence="2 5" id="KW-0812">Transmembrane</keyword>
<dbReference type="EMBL" id="AC155896">
    <property type="protein sequence ID" value="ABN08390.1"/>
    <property type="molecule type" value="Genomic_DNA"/>
</dbReference>
<reference evidence="9" key="7">
    <citation type="journal article" date="2018" name="Nat. Plants">
        <title>Whole-genome landscape of Medicago truncatula symbiotic genes.</title>
        <authorList>
            <person name="Pecrix Y."/>
            <person name="Gamas P."/>
            <person name="Carrere S."/>
        </authorList>
    </citation>
    <scope>NUCLEOTIDE SEQUENCE</scope>
    <source>
        <tissue evidence="9">Leaves</tissue>
    </source>
</reference>
<evidence type="ECO:0000313" key="8">
    <source>
        <dbReference type="EMBL" id="AES67854.1"/>
    </source>
</evidence>
<keyword evidence="3 5" id="KW-1133">Transmembrane helix</keyword>
<dbReference type="Proteomes" id="UP000002051">
    <property type="component" value="Chromosome 2"/>
</dbReference>
<evidence type="ECO:0000313" key="10">
    <source>
        <dbReference type="EnsemblPlants" id="AES67854"/>
    </source>
</evidence>
<evidence type="ECO:0000256" key="3">
    <source>
        <dbReference type="ARBA" id="ARBA00022989"/>
    </source>
</evidence>
<evidence type="ECO:0000259" key="6">
    <source>
        <dbReference type="Pfam" id="PF03168"/>
    </source>
</evidence>
<reference evidence="10" key="5">
    <citation type="submission" date="2015-04" db="UniProtKB">
        <authorList>
            <consortium name="EnsemblPlants"/>
        </authorList>
    </citation>
    <scope>IDENTIFICATION</scope>
    <source>
        <strain evidence="10">cv. Jemalong A17</strain>
    </source>
</reference>
<dbReference type="AlphaFoldDB" id="A2Q440"/>
<proteinExistence type="predicted"/>
<reference evidence="7" key="2">
    <citation type="submission" date="2007-03" db="EMBL/GenBank/DDBJ databases">
        <authorList>
            <consortium name="The International Medicago Genome Annotation Group"/>
        </authorList>
    </citation>
    <scope>NUCLEOTIDE SEQUENCE</scope>
</reference>
<dbReference type="KEGG" id="mtr:11421488"/>
<reference evidence="12" key="6">
    <citation type="journal article" date="2018" name="Nat. Plants">
        <title>Whole-genome landscape of Medicago truncatula symbiotic genes.</title>
        <authorList>
            <person name="Pecrix Y."/>
            <person name="Staton S.E."/>
            <person name="Sallet E."/>
            <person name="Lelandais-Briere C."/>
            <person name="Moreau S."/>
            <person name="Carrere S."/>
            <person name="Blein T."/>
            <person name="Jardinaud M.F."/>
            <person name="Latrasse D."/>
            <person name="Zouine M."/>
            <person name="Zahm M."/>
            <person name="Kreplak J."/>
            <person name="Mayjonade B."/>
            <person name="Satge C."/>
            <person name="Perez M."/>
            <person name="Cauet S."/>
            <person name="Marande W."/>
            <person name="Chantry-Darmon C."/>
            <person name="Lopez-Roques C."/>
            <person name="Bouchez O."/>
            <person name="Berard A."/>
            <person name="Debelle F."/>
            <person name="Munos S."/>
            <person name="Bendahmane A."/>
            <person name="Berges H."/>
            <person name="Niebel A."/>
            <person name="Buitink J."/>
            <person name="Frugier F."/>
            <person name="Benhamed M."/>
            <person name="Crespi M."/>
            <person name="Gouzy J."/>
            <person name="Gamas P."/>
        </authorList>
    </citation>
    <scope>NUCLEOTIDE SEQUENCE [LARGE SCALE GENOMIC DNA]</scope>
    <source>
        <strain evidence="12">cv. Jemalong A17</strain>
    </source>
</reference>
<dbReference type="PaxDb" id="3880-AES67854"/>
<reference evidence="8 11" key="4">
    <citation type="journal article" date="2014" name="BMC Genomics">
        <title>An improved genome release (version Mt4.0) for the model legume Medicago truncatula.</title>
        <authorList>
            <person name="Tang H."/>
            <person name="Krishnakumar V."/>
            <person name="Bidwell S."/>
            <person name="Rosen B."/>
            <person name="Chan A."/>
            <person name="Zhou S."/>
            <person name="Gentzbittel L."/>
            <person name="Childs K.L."/>
            <person name="Yandell M."/>
            <person name="Gundlach H."/>
            <person name="Mayer K.F."/>
            <person name="Schwartz D.C."/>
            <person name="Town C.D."/>
        </authorList>
    </citation>
    <scope>GENOME REANNOTATION</scope>
    <source>
        <strain evidence="10 11">cv. Jemalong A17</strain>
    </source>
</reference>
<evidence type="ECO:0000313" key="12">
    <source>
        <dbReference type="Proteomes" id="UP000265566"/>
    </source>
</evidence>
<dbReference type="InterPro" id="IPR044839">
    <property type="entry name" value="NDR1-like"/>
</dbReference>
<dbReference type="eggNOG" id="ENOG502QPUX">
    <property type="taxonomic scope" value="Eukaryota"/>
</dbReference>
<dbReference type="OMA" id="TFPANKA"/>
<dbReference type="EMBL" id="PSQE01000002">
    <property type="protein sequence ID" value="RHN76273.1"/>
    <property type="molecule type" value="Genomic_DNA"/>
</dbReference>